<dbReference type="PROSITE" id="PS52004">
    <property type="entry name" value="KS3_2"/>
    <property type="match status" value="1"/>
</dbReference>
<dbReference type="Pfam" id="PF08240">
    <property type="entry name" value="ADH_N"/>
    <property type="match status" value="1"/>
</dbReference>
<dbReference type="InterPro" id="IPR057326">
    <property type="entry name" value="KR_dom"/>
</dbReference>
<dbReference type="PROSITE" id="PS00606">
    <property type="entry name" value="KS3_1"/>
    <property type="match status" value="1"/>
</dbReference>
<dbReference type="InParanoid" id="A0A7C8MLY4"/>
<dbReference type="Pfam" id="PF08659">
    <property type="entry name" value="KR"/>
    <property type="match status" value="1"/>
</dbReference>
<dbReference type="InterPro" id="IPR005645">
    <property type="entry name" value="FSH-like_dom"/>
</dbReference>
<dbReference type="Pfam" id="PF08242">
    <property type="entry name" value="Methyltransf_12"/>
    <property type="match status" value="1"/>
</dbReference>
<dbReference type="SMART" id="SM00823">
    <property type="entry name" value="PKS_PP"/>
    <property type="match status" value="1"/>
</dbReference>
<dbReference type="SUPFAM" id="SSF52151">
    <property type="entry name" value="FabD/lysophospholipase-like"/>
    <property type="match status" value="1"/>
</dbReference>
<dbReference type="PROSITE" id="PS52019">
    <property type="entry name" value="PKS_MFAS_DH"/>
    <property type="match status" value="1"/>
</dbReference>
<keyword evidence="7" id="KW-0012">Acyltransferase</keyword>
<dbReference type="Gene3D" id="3.10.129.110">
    <property type="entry name" value="Polyketide synthase dehydratase"/>
    <property type="match status" value="1"/>
</dbReference>
<dbReference type="InterPro" id="IPR050091">
    <property type="entry name" value="PKS_NRPS_Biosynth_Enz"/>
</dbReference>
<evidence type="ECO:0000256" key="1">
    <source>
        <dbReference type="ARBA" id="ARBA00022450"/>
    </source>
</evidence>
<dbReference type="InterPro" id="IPR018201">
    <property type="entry name" value="Ketoacyl_synth_AS"/>
</dbReference>
<dbReference type="InterPro" id="IPR029063">
    <property type="entry name" value="SAM-dependent_MTases_sf"/>
</dbReference>
<dbReference type="InterPro" id="IPR036736">
    <property type="entry name" value="ACP-like_sf"/>
</dbReference>
<dbReference type="SUPFAM" id="SSF50129">
    <property type="entry name" value="GroES-like"/>
    <property type="match status" value="1"/>
</dbReference>
<comment type="caution">
    <text evidence="12">The sequence shown here is derived from an EMBL/GenBank/DDBJ whole genome shotgun (WGS) entry which is preliminary data.</text>
</comment>
<dbReference type="SUPFAM" id="SSF55048">
    <property type="entry name" value="Probable ACP-binding domain of malonyl-CoA ACP transacylase"/>
    <property type="match status" value="1"/>
</dbReference>
<dbReference type="InterPro" id="IPR020843">
    <property type="entry name" value="ER"/>
</dbReference>
<feature type="domain" description="Carrier" evidence="9">
    <location>
        <begin position="2618"/>
        <end position="2695"/>
    </location>
</feature>
<name>A0A7C8MLY4_9PEZI</name>
<dbReference type="SMART" id="SM00829">
    <property type="entry name" value="PKS_ER"/>
    <property type="match status" value="1"/>
</dbReference>
<evidence type="ECO:0000256" key="2">
    <source>
        <dbReference type="ARBA" id="ARBA00022553"/>
    </source>
</evidence>
<dbReference type="Pfam" id="PF14765">
    <property type="entry name" value="PS-DH"/>
    <property type="match status" value="1"/>
</dbReference>
<reference evidence="12 13" key="1">
    <citation type="submission" date="2019-12" db="EMBL/GenBank/DDBJ databases">
        <title>Draft genome sequence of the ascomycete Xylaria multiplex DSM 110363.</title>
        <authorList>
            <person name="Buettner E."/>
            <person name="Kellner H."/>
        </authorList>
    </citation>
    <scope>NUCLEOTIDE SEQUENCE [LARGE SCALE GENOMIC DNA]</scope>
    <source>
        <strain evidence="12 13">DSM 110363</strain>
    </source>
</reference>
<dbReference type="GO" id="GO:0044550">
    <property type="term" value="P:secondary metabolite biosynthetic process"/>
    <property type="evidence" value="ECO:0007669"/>
    <property type="project" value="TreeGrafter"/>
</dbReference>
<dbReference type="InterPro" id="IPR049552">
    <property type="entry name" value="PKS_DH_N"/>
</dbReference>
<dbReference type="InterPro" id="IPR013217">
    <property type="entry name" value="Methyltransf_12"/>
</dbReference>
<feature type="active site" description="Proton donor; for dehydratase activity" evidence="8">
    <location>
        <position position="1328"/>
    </location>
</feature>
<feature type="active site" description="Proton acceptor; for dehydratase activity" evidence="8">
    <location>
        <position position="1136"/>
    </location>
</feature>
<dbReference type="InterPro" id="IPR013154">
    <property type="entry name" value="ADH-like_N"/>
</dbReference>
<dbReference type="PANTHER" id="PTHR43775">
    <property type="entry name" value="FATTY ACID SYNTHASE"/>
    <property type="match status" value="1"/>
</dbReference>
<dbReference type="SMART" id="SM00822">
    <property type="entry name" value="PKS_KR"/>
    <property type="match status" value="1"/>
</dbReference>
<dbReference type="InterPro" id="IPR042104">
    <property type="entry name" value="PKS_dehydratase_sf"/>
</dbReference>
<dbReference type="InterPro" id="IPR011032">
    <property type="entry name" value="GroES-like_sf"/>
</dbReference>
<dbReference type="Gene3D" id="1.10.1200.10">
    <property type="entry name" value="ACP-like"/>
    <property type="match status" value="1"/>
</dbReference>
<dbReference type="PANTHER" id="PTHR43775:SF29">
    <property type="entry name" value="ASPERFURANONE POLYKETIDE SYNTHASE AFOG-RELATED"/>
    <property type="match status" value="1"/>
</dbReference>
<gene>
    <name evidence="12" type="ORF">GQX73_g10878</name>
</gene>
<dbReference type="InterPro" id="IPR001227">
    <property type="entry name" value="Ac_transferase_dom_sf"/>
</dbReference>
<dbReference type="GO" id="GO:0004315">
    <property type="term" value="F:3-oxoacyl-[acyl-carrier-protein] synthase activity"/>
    <property type="evidence" value="ECO:0007669"/>
    <property type="project" value="InterPro"/>
</dbReference>
<dbReference type="GO" id="GO:0016491">
    <property type="term" value="F:oxidoreductase activity"/>
    <property type="evidence" value="ECO:0007669"/>
    <property type="project" value="UniProtKB-KW"/>
</dbReference>
<evidence type="ECO:0000256" key="3">
    <source>
        <dbReference type="ARBA" id="ARBA00022679"/>
    </source>
</evidence>
<dbReference type="InterPro" id="IPR049900">
    <property type="entry name" value="PKS_mFAS_DH"/>
</dbReference>
<feature type="domain" description="PKS/mFAS DH" evidence="11">
    <location>
        <begin position="1104"/>
        <end position="1417"/>
    </location>
</feature>
<evidence type="ECO:0000256" key="7">
    <source>
        <dbReference type="ARBA" id="ARBA00023315"/>
    </source>
</evidence>
<evidence type="ECO:0000256" key="6">
    <source>
        <dbReference type="ARBA" id="ARBA00023268"/>
    </source>
</evidence>
<proteinExistence type="predicted"/>
<dbReference type="Pfam" id="PF02801">
    <property type="entry name" value="Ketoacyl-synt_C"/>
    <property type="match status" value="1"/>
</dbReference>
<dbReference type="Gene3D" id="3.40.50.1820">
    <property type="entry name" value="alpha/beta hydrolase"/>
    <property type="match status" value="1"/>
</dbReference>
<evidence type="ECO:0000256" key="8">
    <source>
        <dbReference type="PROSITE-ProRule" id="PRU01363"/>
    </source>
</evidence>
<evidence type="ECO:0000256" key="4">
    <source>
        <dbReference type="ARBA" id="ARBA00022857"/>
    </source>
</evidence>
<dbReference type="InterPro" id="IPR029058">
    <property type="entry name" value="AB_hydrolase_fold"/>
</dbReference>
<dbReference type="InterPro" id="IPR009081">
    <property type="entry name" value="PP-bd_ACP"/>
</dbReference>
<dbReference type="CDD" id="cd02440">
    <property type="entry name" value="AdoMet_MTases"/>
    <property type="match status" value="1"/>
</dbReference>
<dbReference type="GO" id="GO:0006633">
    <property type="term" value="P:fatty acid biosynthetic process"/>
    <property type="evidence" value="ECO:0007669"/>
    <property type="project" value="InterPro"/>
</dbReference>
<dbReference type="Pfam" id="PF00698">
    <property type="entry name" value="Acyl_transf_1"/>
    <property type="match status" value="1"/>
</dbReference>
<sequence length="2707" mass="299473">MANTRSTTLENGYKVLCLHGIGTNSDIFEAQTATLRYLVDPDSGWEFDFVDGAYPWPAHPAVAAVFGAEQACLSYFDGSASSALAAIGDLATHIIANGPFDCVMGFSMGGAMVATLLLQPYDPSLDFPAWIAARKMIRSAVFLCGTSPVDIAQLRQGKLGWVAGNLVGPGAKLSRITIPTVHAWSSADTEKWAESEALGNMCLEETRTVVMHSAGHGVPSNRSEIRDLANAIRGMIGKLECLPGGLHMSILQQDFEAEQRHAAMGIAPSMLANRISWFFDFKGTSMNLDSACSSSLLALHLACQDLRTGASSMALVGGANLVYHPNFMKIMSDFNFLSRDSRSWSFDQRANGYARGEGIATIVVKRLEDALKDGNTIRAIIRNTGSNQDGKTPGITQPSQEAQVNLINSTYLHAGLSKEPTRFFEAHATGTPVGDPIEGNAIGIAFQKYRSADDPLYIGAVKANIGHLEGCSGLAGVIKTILVLENGIIPPICGFESLNEKISAQQLHLHVNSFGFGGTNAVAILDDARSYLELHGLYGHHRTRQGQASPNADVPINRPSPSNGLETSHITANTVNQGANTTYHSDYALDSRTDVSQSVQSKELEVNNKWKLGSKPGFSNFISETSPPKLLVWSAPDEEATKRQSESYLAYLKRDKVQWDDLAYTMAVKRNHFPWRSFMVGNAEILKTSDIAPLHPVRASAKDVHVAFVFTGQGAQYQEMGISLLRFSEFRKSLETCGDLLKALGCTWSVLEVLYGQNHRDINLPEYSQPLTTCLQVALVDLLRTLGIVPSLVLGHSSGEISAAYAAGALSKSSAIKIAYHRGQLSSRFTAATTERFTMMAVGLSKQDLSRYSHHIFSLDNPYGVVIACINSPRSVTLSGRMQEISTLQGLLEADGVFARILHVSVPYHTHFMDQIAQEYVEAMEPLNPERAFVSTSMISSVLGDIASVAEVSSAEYWASNLKSPVQFEAALSKLLDLTNRKPRKQLGKTQATDYSGITHIMEIGPHSTLRGPIREIQIASNNQKILSYITALVRGKDASVTLLEAVGNLYCSGHHINLLKANNLGKDSRPMPSGMPQYPFNKQRYWLESSLSKNFRFREAPRHDLLGSRSIDWNPHVAQWRNIMRLTELPWLEDHRISSNIVFPAAAMIVMAVEALRQLSASLQSLQGVHIRDVAFLHAISMSQGVDKIETQLTLSQPHRNMNSKWCQFRIFVLEDSGYIECCKGSIRAVYDVKDHHRVVMAGPWAKTNTPRRWVNDILEAAHGPEKDPYNAPPNCDIQYGPAFRNLERMRLGTQGEISAYVNTKSWVLKSTQSVTSAFLVHPTTLDGLAQPLLQALLVQRPDLPTMVPTYVKRIYLDCKEQDKDSERIRVVAKCGFSGYRGGYADIVATTVELNNAPLIFMEGLETAFIGSDDTSTHMHSNKPRRLCNKLSWKPDLEMMTCAQIAEHCTYGRPQRVGAVKSYQLLLISIMCFIKEALEYTEENPSRKFDWHIESYINWMRYQQHQLHSGKSPITRDLVQKHLDSVELRESLYQKVEEREVDPLDFMFRGGLVDRYYEEMLGDIHHAYPASRYIDLLSFKNPLMNILEVGAGTGGQTKRILETMSSDGINKWARYDYTDISPSFFPQAKEKFRKFENINYRLFDVSKDPVVQNLDLETYDLIVASHVLHATEKLEDSLRNIRKLLKHDGKLLLFETTHPGAIPIGFAFGLLKGWWNPLQHESRSHLSPCLTVKQWDELLKRTGFSGVGVDIPGQEEPYCQYSSIMISTATTLPGTVHDANRKTIYLVTGGRPEAQSSHLRAITAKFEKVVDLQYGIQTVSFGDLDKVAIDDDSLCIFLVEVDAIFLDGISGINFRRLQSVLVRSKRTLWVTRADASKEFEPRHHLVDGLGRVLMSEDSALKFATLSLSPLERDTSKITQAIYDIARRIVLSSVDSTENNYIITNGEVCVCRITEHMDLDTKVATAILPRQTREFIIDNETHLSLWMRIPGRLDSFEWTENDNRDITALESNELLVEVRAIGLTHRDYLIATGKLNETSLCTEYAGYVIEAGPGSNFEVGSRVCTLSVASTTHSIIRTRTGTTVKLPQDMDFIEAASLVNSACLSYHALVSLAHTQQGEIILIHEATTCVGQMAIRVAQTIGARVLVTTSSQSKGDYLHNRFGIKEEDILQANETSFFRDLLRASQGSGVDVIFGELSGRVDYTEIDFAAYLAPFGRLIDISLRTSEPQLVHNSTSTNISRSSISFTALFQERPVQAEKIFQEAMRLVFDRHLEPPQPLYSFSAYDVPKAFRHFEELHVFGKRVIEISPGAKIEANIATKPRYSFSRDATYIIGGGLGGLGRSFARWMVKRGARNLVLLSRSGAKSEVAKNLVMELAQEGAQVITPAVDLSNLQAVKQTLHGVSKSMPPIRGCIQATVALRDNLFPNMTYDDWVVGTSAKASSSWNLHEALPHGLDFFVLVASLNGIIGGRAQANYAAGNTFKDSLAHYRISIGEKAVAIDLGLMVGEGIVAENPELLAGMRRMGHLMDISQPELLALLDYYCDPSLPLLSHDQSQVLVGLETPSAVRAKNIDLHHAIHRPLFRQLFCIGATSPSSASDQLSSIDYASNLKHASTSEEAVDLVTGWFRSKVAQVLGLKVAEVDPERPVHTYGIDSLVAIDLKNWFAREIGADMQVFAILGNKPLSSVAKEAAELWLLKSAPVVPRRG</sequence>
<dbReference type="OrthoDB" id="329835at2759"/>
<dbReference type="InterPro" id="IPR020806">
    <property type="entry name" value="PKS_PP-bd"/>
</dbReference>
<dbReference type="Gene3D" id="3.40.50.720">
    <property type="entry name" value="NAD(P)-binding Rossmann-like Domain"/>
    <property type="match status" value="2"/>
</dbReference>
<dbReference type="SUPFAM" id="SSF53901">
    <property type="entry name" value="Thiolase-like"/>
    <property type="match status" value="1"/>
</dbReference>
<dbReference type="CDD" id="cd00833">
    <property type="entry name" value="PKS"/>
    <property type="match status" value="1"/>
</dbReference>
<accession>A0A7C8MLY4</accession>
<feature type="domain" description="Ketosynthase family 3 (KS3)" evidence="10">
    <location>
        <begin position="1"/>
        <end position="527"/>
    </location>
</feature>
<dbReference type="InterPro" id="IPR016036">
    <property type="entry name" value="Malonyl_transacylase_ACP-bd"/>
</dbReference>
<dbReference type="Pfam" id="PF23114">
    <property type="entry name" value="NAD-bd_HRPKS_sdrA"/>
    <property type="match status" value="1"/>
</dbReference>
<dbReference type="InterPro" id="IPR016039">
    <property type="entry name" value="Thiolase-like"/>
</dbReference>
<evidence type="ECO:0000313" key="13">
    <source>
        <dbReference type="Proteomes" id="UP000481858"/>
    </source>
</evidence>
<dbReference type="Pfam" id="PF23297">
    <property type="entry name" value="ACP_SdgA_C"/>
    <property type="match status" value="1"/>
</dbReference>
<keyword evidence="13" id="KW-1185">Reference proteome</keyword>
<dbReference type="CDD" id="cd05195">
    <property type="entry name" value="enoyl_red"/>
    <property type="match status" value="1"/>
</dbReference>
<dbReference type="InterPro" id="IPR020807">
    <property type="entry name" value="PKS_DH"/>
</dbReference>
<keyword evidence="5" id="KW-0560">Oxidoreductase</keyword>
<protein>
    <submittedName>
        <fullName evidence="12">Uncharacterized protein</fullName>
    </submittedName>
</protein>
<dbReference type="InterPro" id="IPR014043">
    <property type="entry name" value="Acyl_transferase_dom"/>
</dbReference>
<dbReference type="InterPro" id="IPR014030">
    <property type="entry name" value="Ketoacyl_synth_N"/>
</dbReference>
<dbReference type="GO" id="GO:0004312">
    <property type="term" value="F:fatty acid synthase activity"/>
    <property type="evidence" value="ECO:0007669"/>
    <property type="project" value="TreeGrafter"/>
</dbReference>
<dbReference type="SMART" id="SM00826">
    <property type="entry name" value="PKS_DH"/>
    <property type="match status" value="1"/>
</dbReference>
<dbReference type="InterPro" id="IPR014031">
    <property type="entry name" value="Ketoacyl_synth_C"/>
</dbReference>
<keyword evidence="2" id="KW-0597">Phosphoprotein</keyword>
<dbReference type="Gene3D" id="3.40.366.10">
    <property type="entry name" value="Malonyl-Coenzyme A Acyl Carrier Protein, domain 2"/>
    <property type="match status" value="1"/>
</dbReference>
<dbReference type="InterPro" id="IPR036291">
    <property type="entry name" value="NAD(P)-bd_dom_sf"/>
</dbReference>
<evidence type="ECO:0000313" key="12">
    <source>
        <dbReference type="EMBL" id="KAF2962695.1"/>
    </source>
</evidence>
<dbReference type="EMBL" id="WUBL01000293">
    <property type="protein sequence ID" value="KAF2962695.1"/>
    <property type="molecule type" value="Genomic_DNA"/>
</dbReference>
<dbReference type="SMART" id="SM00825">
    <property type="entry name" value="PKS_KS"/>
    <property type="match status" value="1"/>
</dbReference>
<evidence type="ECO:0000256" key="5">
    <source>
        <dbReference type="ARBA" id="ARBA00023002"/>
    </source>
</evidence>
<dbReference type="SMART" id="SM00827">
    <property type="entry name" value="PKS_AT"/>
    <property type="match status" value="1"/>
</dbReference>
<keyword evidence="4" id="KW-0521">NADP</keyword>
<keyword evidence="1" id="KW-0596">Phosphopantetheine</keyword>
<dbReference type="Pfam" id="PF21089">
    <property type="entry name" value="PKS_DH_N"/>
    <property type="match status" value="1"/>
</dbReference>
<evidence type="ECO:0000259" key="9">
    <source>
        <dbReference type="PROSITE" id="PS50075"/>
    </source>
</evidence>
<dbReference type="InterPro" id="IPR016035">
    <property type="entry name" value="Acyl_Trfase/lysoPLipase"/>
</dbReference>
<dbReference type="InterPro" id="IPR049551">
    <property type="entry name" value="PKS_DH_C"/>
</dbReference>
<dbReference type="GO" id="GO:0031177">
    <property type="term" value="F:phosphopantetheine binding"/>
    <property type="evidence" value="ECO:0007669"/>
    <property type="project" value="InterPro"/>
</dbReference>
<evidence type="ECO:0000259" key="10">
    <source>
        <dbReference type="PROSITE" id="PS52004"/>
    </source>
</evidence>
<keyword evidence="6" id="KW-0511">Multifunctional enzyme</keyword>
<dbReference type="InterPro" id="IPR020841">
    <property type="entry name" value="PKS_Beta-ketoAc_synthase_dom"/>
</dbReference>
<dbReference type="InterPro" id="IPR013968">
    <property type="entry name" value="PKS_KR"/>
</dbReference>
<keyword evidence="3" id="KW-0808">Transferase</keyword>
<feature type="region of interest" description="N-terminal hotdog fold" evidence="8">
    <location>
        <begin position="1104"/>
        <end position="1235"/>
    </location>
</feature>
<feature type="region of interest" description="C-terminal hotdog fold" evidence="8">
    <location>
        <begin position="1262"/>
        <end position="1417"/>
    </location>
</feature>
<dbReference type="Pfam" id="PF03959">
    <property type="entry name" value="FSH1"/>
    <property type="match status" value="1"/>
</dbReference>
<dbReference type="Gene3D" id="3.40.50.150">
    <property type="entry name" value="Vaccinia Virus protein VP39"/>
    <property type="match status" value="1"/>
</dbReference>
<dbReference type="InterPro" id="IPR056501">
    <property type="entry name" value="NAD-bd_HRPKS_sdrA"/>
</dbReference>
<dbReference type="Pfam" id="PF00109">
    <property type="entry name" value="ketoacyl-synt"/>
    <property type="match status" value="1"/>
</dbReference>
<dbReference type="SUPFAM" id="SSF47336">
    <property type="entry name" value="ACP-like"/>
    <property type="match status" value="1"/>
</dbReference>
<organism evidence="12 13">
    <name type="scientific">Xylaria multiplex</name>
    <dbReference type="NCBI Taxonomy" id="323545"/>
    <lineage>
        <taxon>Eukaryota</taxon>
        <taxon>Fungi</taxon>
        <taxon>Dikarya</taxon>
        <taxon>Ascomycota</taxon>
        <taxon>Pezizomycotina</taxon>
        <taxon>Sordariomycetes</taxon>
        <taxon>Xylariomycetidae</taxon>
        <taxon>Xylariales</taxon>
        <taxon>Xylariaceae</taxon>
        <taxon>Xylaria</taxon>
    </lineage>
</organism>
<evidence type="ECO:0000259" key="11">
    <source>
        <dbReference type="PROSITE" id="PS52019"/>
    </source>
</evidence>
<dbReference type="SUPFAM" id="SSF51735">
    <property type="entry name" value="NAD(P)-binding Rossmann-fold domains"/>
    <property type="match status" value="2"/>
</dbReference>
<dbReference type="Pfam" id="PF22621">
    <property type="entry name" value="CurL-like_PKS_C"/>
    <property type="match status" value="1"/>
</dbReference>
<dbReference type="Gene3D" id="3.40.47.10">
    <property type="match status" value="1"/>
</dbReference>
<dbReference type="Gene3D" id="3.90.180.10">
    <property type="entry name" value="Medium-chain alcohol dehydrogenases, catalytic domain"/>
    <property type="match status" value="1"/>
</dbReference>
<dbReference type="SUPFAM" id="SSF53474">
    <property type="entry name" value="alpha/beta-Hydrolases"/>
    <property type="match status" value="1"/>
</dbReference>
<dbReference type="SUPFAM" id="SSF53335">
    <property type="entry name" value="S-adenosyl-L-methionine-dependent methyltransferases"/>
    <property type="match status" value="1"/>
</dbReference>
<dbReference type="Proteomes" id="UP000481858">
    <property type="component" value="Unassembled WGS sequence"/>
</dbReference>
<dbReference type="PROSITE" id="PS50075">
    <property type="entry name" value="CARRIER"/>
    <property type="match status" value="1"/>
</dbReference>